<evidence type="ECO:0000313" key="2">
    <source>
        <dbReference type="Proteomes" id="UP001231189"/>
    </source>
</evidence>
<gene>
    <name evidence="1" type="ORF">QYE76_044152</name>
</gene>
<evidence type="ECO:0000313" key="1">
    <source>
        <dbReference type="EMBL" id="KAK1683304.1"/>
    </source>
</evidence>
<sequence length="194" mass="21640">MHGRCTARTPRGAKGSKVVQYGTTKAVHSGALHDIVRCKSDPRQCNAVQQGSAPTVHCQDTVRCKNDSRQCNLYKKKNAWAMHYQDTARCKGIQDSAIWYNKAVHGGALHDTVRCKSDPRQCNAIQKGSARLVHCQDNARCKSDSRLCKVYKKENARVIHWHDTARCKGIQCSAIWYNKAVHGGALARHCAVQK</sequence>
<accession>A0AAD8TI97</accession>
<comment type="caution">
    <text evidence="1">The sequence shown here is derived from an EMBL/GenBank/DDBJ whole genome shotgun (WGS) entry which is preliminary data.</text>
</comment>
<organism evidence="1 2">
    <name type="scientific">Lolium multiflorum</name>
    <name type="common">Italian ryegrass</name>
    <name type="synonym">Lolium perenne subsp. multiflorum</name>
    <dbReference type="NCBI Taxonomy" id="4521"/>
    <lineage>
        <taxon>Eukaryota</taxon>
        <taxon>Viridiplantae</taxon>
        <taxon>Streptophyta</taxon>
        <taxon>Embryophyta</taxon>
        <taxon>Tracheophyta</taxon>
        <taxon>Spermatophyta</taxon>
        <taxon>Magnoliopsida</taxon>
        <taxon>Liliopsida</taxon>
        <taxon>Poales</taxon>
        <taxon>Poaceae</taxon>
        <taxon>BOP clade</taxon>
        <taxon>Pooideae</taxon>
        <taxon>Poodae</taxon>
        <taxon>Poeae</taxon>
        <taxon>Poeae Chloroplast Group 2 (Poeae type)</taxon>
        <taxon>Loliodinae</taxon>
        <taxon>Loliinae</taxon>
        <taxon>Lolium</taxon>
    </lineage>
</organism>
<reference evidence="1" key="1">
    <citation type="submission" date="2023-07" db="EMBL/GenBank/DDBJ databases">
        <title>A chromosome-level genome assembly of Lolium multiflorum.</title>
        <authorList>
            <person name="Chen Y."/>
            <person name="Copetti D."/>
            <person name="Kolliker R."/>
            <person name="Studer B."/>
        </authorList>
    </citation>
    <scope>NUCLEOTIDE SEQUENCE</scope>
    <source>
        <strain evidence="1">02402/16</strain>
        <tissue evidence="1">Leaf</tissue>
    </source>
</reference>
<dbReference type="EMBL" id="JAUUTY010000002">
    <property type="protein sequence ID" value="KAK1683304.1"/>
    <property type="molecule type" value="Genomic_DNA"/>
</dbReference>
<dbReference type="Proteomes" id="UP001231189">
    <property type="component" value="Unassembled WGS sequence"/>
</dbReference>
<keyword evidence="2" id="KW-1185">Reference proteome</keyword>
<proteinExistence type="predicted"/>
<name>A0AAD8TI97_LOLMU</name>
<dbReference type="AlphaFoldDB" id="A0AAD8TI97"/>
<protein>
    <submittedName>
        <fullName evidence="1">Uncharacterized protein</fullName>
    </submittedName>
</protein>